<evidence type="ECO:0008006" key="4">
    <source>
        <dbReference type="Google" id="ProtNLM"/>
    </source>
</evidence>
<dbReference type="STRING" id="27342.A0A0H2RFU9"/>
<gene>
    <name evidence="2" type="ORF">SCHPADRAFT_521255</name>
</gene>
<name>A0A0H2RFU9_9AGAM</name>
<organism evidence="2 3">
    <name type="scientific">Schizopora paradoxa</name>
    <dbReference type="NCBI Taxonomy" id="27342"/>
    <lineage>
        <taxon>Eukaryota</taxon>
        <taxon>Fungi</taxon>
        <taxon>Dikarya</taxon>
        <taxon>Basidiomycota</taxon>
        <taxon>Agaricomycotina</taxon>
        <taxon>Agaricomycetes</taxon>
        <taxon>Hymenochaetales</taxon>
        <taxon>Schizoporaceae</taxon>
        <taxon>Schizopora</taxon>
    </lineage>
</organism>
<evidence type="ECO:0000313" key="2">
    <source>
        <dbReference type="EMBL" id="KLO10417.1"/>
    </source>
</evidence>
<dbReference type="Gene3D" id="2.60.40.790">
    <property type="match status" value="1"/>
</dbReference>
<evidence type="ECO:0000256" key="1">
    <source>
        <dbReference type="SAM" id="MobiDB-lite"/>
    </source>
</evidence>
<dbReference type="InParanoid" id="A0A0H2RFU9"/>
<dbReference type="OrthoDB" id="1431247at2759"/>
<accession>A0A0H2RFU9</accession>
<feature type="region of interest" description="Disordered" evidence="1">
    <location>
        <begin position="1"/>
        <end position="156"/>
    </location>
</feature>
<dbReference type="Proteomes" id="UP000053477">
    <property type="component" value="Unassembled WGS sequence"/>
</dbReference>
<dbReference type="InterPro" id="IPR008978">
    <property type="entry name" value="HSP20-like_chaperone"/>
</dbReference>
<evidence type="ECO:0000313" key="3">
    <source>
        <dbReference type="Proteomes" id="UP000053477"/>
    </source>
</evidence>
<dbReference type="EMBL" id="KQ086027">
    <property type="protein sequence ID" value="KLO10417.1"/>
    <property type="molecule type" value="Genomic_DNA"/>
</dbReference>
<proteinExistence type="predicted"/>
<dbReference type="SUPFAM" id="SSF49764">
    <property type="entry name" value="HSP20-like chaperones"/>
    <property type="match status" value="1"/>
</dbReference>
<keyword evidence="3" id="KW-1185">Reference proteome</keyword>
<feature type="compositionally biased region" description="Polar residues" evidence="1">
    <location>
        <begin position="127"/>
        <end position="136"/>
    </location>
</feature>
<protein>
    <recommendedName>
        <fullName evidence="4">SHSP domain-containing protein</fullName>
    </recommendedName>
</protein>
<reference evidence="2 3" key="1">
    <citation type="submission" date="2015-04" db="EMBL/GenBank/DDBJ databases">
        <title>Complete genome sequence of Schizopora paradoxa KUC8140, a cosmopolitan wood degrader in East Asia.</title>
        <authorList>
            <consortium name="DOE Joint Genome Institute"/>
            <person name="Min B."/>
            <person name="Park H."/>
            <person name="Jang Y."/>
            <person name="Kim J.-J."/>
            <person name="Kim K.H."/>
            <person name="Pangilinan J."/>
            <person name="Lipzen A."/>
            <person name="Riley R."/>
            <person name="Grigoriev I.V."/>
            <person name="Spatafora J.W."/>
            <person name="Choi I.-G."/>
        </authorList>
    </citation>
    <scope>NUCLEOTIDE SEQUENCE [LARGE SCALE GENOMIC DNA]</scope>
    <source>
        <strain evidence="2 3">KUC8140</strain>
    </source>
</reference>
<dbReference type="CDD" id="cd06464">
    <property type="entry name" value="ACD_sHsps-like"/>
    <property type="match status" value="1"/>
</dbReference>
<sequence length="272" mass="29463">MSDVSSQAPTRPPLLRGNTVPLYVRTVSSSSSSGQDQQRQPPEGYGQPHSAHPERYGSVGPRLGESTSRHQHHMSLSQSGHMANVSGRQYWGMGGVPPTPPLSTSPGSADSYLEAYFPPMQAAPHPGSSTGRYSKTQGYPPPPLGMPSQSPASPTVISPTYQHQLLRSSRGQAPQQSAKMSINCTPTDYILSATIGPGFDSSCITIAARKGNNLDIVADRWDCEQDCHHEWKISFDRDADMSGIKAEYTNGVLTVTVKRLNYPSTRPPQMRT</sequence>
<dbReference type="AlphaFoldDB" id="A0A0H2RFU9"/>